<protein>
    <recommendedName>
        <fullName evidence="4">HlyD family secretion protein</fullName>
    </recommendedName>
</protein>
<evidence type="ECO:0000313" key="3">
    <source>
        <dbReference type="Proteomes" id="UP000256562"/>
    </source>
</evidence>
<dbReference type="Proteomes" id="UP000256562">
    <property type="component" value="Unassembled WGS sequence"/>
</dbReference>
<dbReference type="RefSeq" id="WP_116094208.1">
    <property type="nucleotide sequence ID" value="NZ_QKXQ01000256.1"/>
</dbReference>
<keyword evidence="1" id="KW-0472">Membrane</keyword>
<evidence type="ECO:0000256" key="1">
    <source>
        <dbReference type="SAM" id="Phobius"/>
    </source>
</evidence>
<accession>A0A3E0IQ94</accession>
<name>A0A3E0IQ94_9STAP</name>
<evidence type="ECO:0000313" key="2">
    <source>
        <dbReference type="EMBL" id="REH96425.1"/>
    </source>
</evidence>
<proteinExistence type="predicted"/>
<gene>
    <name evidence="2" type="ORF">DOS83_05415</name>
</gene>
<comment type="caution">
    <text evidence="2">The sequence shown here is derived from an EMBL/GenBank/DDBJ whole genome shotgun (WGS) entry which is preliminary data.</text>
</comment>
<keyword evidence="1" id="KW-1133">Transmembrane helix</keyword>
<dbReference type="AlphaFoldDB" id="A0A3E0IQ94"/>
<evidence type="ECO:0008006" key="4">
    <source>
        <dbReference type="Google" id="ProtNLM"/>
    </source>
</evidence>
<organism evidence="2 3">
    <name type="scientific">Staphylococcus felis</name>
    <dbReference type="NCBI Taxonomy" id="46127"/>
    <lineage>
        <taxon>Bacteria</taxon>
        <taxon>Bacillati</taxon>
        <taxon>Bacillota</taxon>
        <taxon>Bacilli</taxon>
        <taxon>Bacillales</taxon>
        <taxon>Staphylococcaceae</taxon>
        <taxon>Staphylococcus</taxon>
    </lineage>
</organism>
<feature type="transmembrane region" description="Helical" evidence="1">
    <location>
        <begin position="6"/>
        <end position="26"/>
    </location>
</feature>
<keyword evidence="1" id="KW-0812">Transmembrane</keyword>
<sequence>MFKKFYIILPLFILLLISSFFIYFWLKHKHTPAFQTIHAELSAPQHLDGIVQPDHVFSLQYAASDGNLHEIHVKNTNTIVKGTPLVTYYDYSKVNLINALHKLSEKNLPTEQSYDLAIKITELQSQLYKTIKSPISGIVHLHKNNHLQKGYKILDIVSKTQHIQTKIPENLLPQFKLKQSIQLTNRVTQEHIKGTINHIDLQPIQPTPSSKLSSYIMAIKTKKTYPLGTHFNVIIEPAHIILPADVLLDENTVVLYKKHRFIKRKVNYDKINEKIIIKTGIFDGENIVRNPKMVL</sequence>
<reference evidence="2 3" key="1">
    <citation type="journal article" date="2018" name="Vet. Microbiol.">
        <title>Characterisation of Staphylococcus felis isolated from cats using whole genome sequencing.</title>
        <authorList>
            <person name="Worthing K."/>
            <person name="Pang S."/>
            <person name="Trott D.J."/>
            <person name="Abraham S."/>
            <person name="Coombs G.W."/>
            <person name="Jordan D."/>
            <person name="McIntyre L."/>
            <person name="Davies M.R."/>
            <person name="Norris J."/>
        </authorList>
    </citation>
    <scope>NUCLEOTIDE SEQUENCE [LARGE SCALE GENOMIC DNA]</scope>
    <source>
        <strain evidence="2 3">F9</strain>
    </source>
</reference>
<dbReference type="OrthoDB" id="2413000at2"/>
<dbReference type="EMBL" id="QKXQ01000256">
    <property type="protein sequence ID" value="REH96425.1"/>
    <property type="molecule type" value="Genomic_DNA"/>
</dbReference>